<proteinExistence type="predicted"/>
<evidence type="ECO:0000313" key="3">
    <source>
        <dbReference type="Proteomes" id="UP000785679"/>
    </source>
</evidence>
<comment type="caution">
    <text evidence="2">The sequence shown here is derived from an EMBL/GenBank/DDBJ whole genome shotgun (WGS) entry which is preliminary data.</text>
</comment>
<evidence type="ECO:0000313" key="2">
    <source>
        <dbReference type="EMBL" id="TNV85859.1"/>
    </source>
</evidence>
<sequence length="432" mass="48611">MDMLIILLLTLMSRSNAYNCFTLPYPQLFASTTAQSIPLSTDYIKGQSLDVDSVGNIVYGIETTDPAVHWYTSGIMYPVIIFMDTWGLKKWAKSYGLGDQYIKKVTFNPQGTKIAALASYNGLGSGERAETFIYTMEASGGSAINQFFIAINNYEATDYNVRDTMLYDSMGNIIVGFFSKFNPPNWLQRYKLIKFTDSLTPSIVWRRENSAATNSQIHSMAFGQTEADLYISTFFAPIERVILYVDATTGLEQWALKFSSDMCTLYQTRYKTSGTDRVLVVSITYDNTNPNKYNGLIRILLDSSNNPLSYNIWYDTGSNFKLSRALTIINKDLIYQVYVDVPSKILYFAEISYASSPPQLKIIPILSGGGTSFEFRLGVFTSGNIFYIPGYLNQIVTPVVTQTFAQSTSIIFTNDQTKTFFTSLQLFLLLLP</sequence>
<feature type="chain" id="PRO_5035216617" evidence="1">
    <location>
        <begin position="18"/>
        <end position="432"/>
    </location>
</feature>
<name>A0A8J8P4H1_HALGN</name>
<reference evidence="2" key="1">
    <citation type="submission" date="2019-06" db="EMBL/GenBank/DDBJ databases">
        <authorList>
            <person name="Zheng W."/>
        </authorList>
    </citation>
    <scope>NUCLEOTIDE SEQUENCE</scope>
    <source>
        <strain evidence="2">QDHG01</strain>
    </source>
</reference>
<protein>
    <submittedName>
        <fullName evidence="2">Uncharacterized protein</fullName>
    </submittedName>
</protein>
<evidence type="ECO:0000256" key="1">
    <source>
        <dbReference type="SAM" id="SignalP"/>
    </source>
</evidence>
<gene>
    <name evidence="2" type="ORF">FGO68_gene6834</name>
</gene>
<accession>A0A8J8P4H1</accession>
<organism evidence="2 3">
    <name type="scientific">Halteria grandinella</name>
    <dbReference type="NCBI Taxonomy" id="5974"/>
    <lineage>
        <taxon>Eukaryota</taxon>
        <taxon>Sar</taxon>
        <taxon>Alveolata</taxon>
        <taxon>Ciliophora</taxon>
        <taxon>Intramacronucleata</taxon>
        <taxon>Spirotrichea</taxon>
        <taxon>Stichotrichia</taxon>
        <taxon>Sporadotrichida</taxon>
        <taxon>Halteriidae</taxon>
        <taxon>Halteria</taxon>
    </lineage>
</organism>
<dbReference type="EMBL" id="RRYP01001503">
    <property type="protein sequence ID" value="TNV85859.1"/>
    <property type="molecule type" value="Genomic_DNA"/>
</dbReference>
<keyword evidence="1" id="KW-0732">Signal</keyword>
<feature type="signal peptide" evidence="1">
    <location>
        <begin position="1"/>
        <end position="17"/>
    </location>
</feature>
<keyword evidence="3" id="KW-1185">Reference proteome</keyword>
<dbReference type="AlphaFoldDB" id="A0A8J8P4H1"/>
<dbReference type="Proteomes" id="UP000785679">
    <property type="component" value="Unassembled WGS sequence"/>
</dbReference>